<name>B6IEH9_CAEBR</name>
<organism evidence="2 3">
    <name type="scientific">Caenorhabditis briggsae</name>
    <dbReference type="NCBI Taxonomy" id="6238"/>
    <lineage>
        <taxon>Eukaryota</taxon>
        <taxon>Metazoa</taxon>
        <taxon>Ecdysozoa</taxon>
        <taxon>Nematoda</taxon>
        <taxon>Chromadorea</taxon>
        <taxon>Rhabditida</taxon>
        <taxon>Rhabditina</taxon>
        <taxon>Rhabditomorpha</taxon>
        <taxon>Rhabditoidea</taxon>
        <taxon>Rhabditidae</taxon>
        <taxon>Peloderinae</taxon>
        <taxon>Caenorhabditis</taxon>
    </lineage>
</organism>
<accession>B6IEH9</accession>
<feature type="region of interest" description="Disordered" evidence="1">
    <location>
        <begin position="1"/>
        <end position="47"/>
    </location>
</feature>
<keyword evidence="3" id="KW-1185">Reference proteome</keyword>
<proteinExistence type="predicted"/>
<dbReference type="RefSeq" id="XP_045097882.1">
    <property type="nucleotide sequence ID" value="XM_045240115.1"/>
</dbReference>
<evidence type="ECO:0000256" key="1">
    <source>
        <dbReference type="SAM" id="MobiDB-lite"/>
    </source>
</evidence>
<dbReference type="InParanoid" id="B6IEH9"/>
<sequence length="47" mass="5917">MEIIEMGHIQKKRKNLEKNNRLHFKQTLEKNREKKKTTITKRRRQKK</sequence>
<dbReference type="EMBL" id="HE601409">
    <property type="protein sequence ID" value="CAR98309.1"/>
    <property type="molecule type" value="Genomic_DNA"/>
</dbReference>
<dbReference type="AlphaFoldDB" id="B6IEH9"/>
<evidence type="ECO:0000313" key="2">
    <source>
        <dbReference type="EMBL" id="CAR98309.1"/>
    </source>
</evidence>
<dbReference type="KEGG" id="cbr:CBG_27884"/>
<protein>
    <submittedName>
        <fullName evidence="2">Protein CBG27884</fullName>
    </submittedName>
</protein>
<feature type="compositionally biased region" description="Basic residues" evidence="1">
    <location>
        <begin position="33"/>
        <end position="47"/>
    </location>
</feature>
<feature type="compositionally biased region" description="Basic and acidic residues" evidence="1">
    <location>
        <begin position="16"/>
        <end position="32"/>
    </location>
</feature>
<gene>
    <name evidence="2" type="ORF">CBG27884</name>
    <name evidence="2" type="ORF">CBG_27884</name>
</gene>
<dbReference type="CTD" id="68919333"/>
<evidence type="ECO:0000313" key="3">
    <source>
        <dbReference type="Proteomes" id="UP000008549"/>
    </source>
</evidence>
<dbReference type="Proteomes" id="UP000008549">
    <property type="component" value="Unassembled WGS sequence"/>
</dbReference>
<dbReference type="GeneID" id="68919333"/>
<reference evidence="2 3" key="2">
    <citation type="journal article" date="2011" name="PLoS Genet.">
        <title>Caenorhabditis briggsae recombinant inbred line genotypes reveal inter-strain incompatibility and the evolution of recombination.</title>
        <authorList>
            <person name="Ross J.A."/>
            <person name="Koboldt D.C."/>
            <person name="Staisch J.E."/>
            <person name="Chamberlin H.M."/>
            <person name="Gupta B.P."/>
            <person name="Miller R.D."/>
            <person name="Baird S.E."/>
            <person name="Haag E.S."/>
        </authorList>
    </citation>
    <scope>NUCLEOTIDE SEQUENCE [LARGE SCALE GENOMIC DNA]</scope>
    <source>
        <strain evidence="2 3">AF16</strain>
    </source>
</reference>
<reference evidence="2 3" key="1">
    <citation type="journal article" date="2003" name="PLoS Biol.">
        <title>The genome sequence of Caenorhabditis briggsae: a platform for comparative genomics.</title>
        <authorList>
            <person name="Stein L.D."/>
            <person name="Bao Z."/>
            <person name="Blasiar D."/>
            <person name="Blumenthal T."/>
            <person name="Brent M.R."/>
            <person name="Chen N."/>
            <person name="Chinwalla A."/>
            <person name="Clarke L."/>
            <person name="Clee C."/>
            <person name="Coghlan A."/>
            <person name="Coulson A."/>
            <person name="D'Eustachio P."/>
            <person name="Fitch D.H."/>
            <person name="Fulton L.A."/>
            <person name="Fulton R.E."/>
            <person name="Griffiths-Jones S."/>
            <person name="Harris T.W."/>
            <person name="Hillier L.W."/>
            <person name="Kamath R."/>
            <person name="Kuwabara P.E."/>
            <person name="Mardis E.R."/>
            <person name="Marra M.A."/>
            <person name="Miner T.L."/>
            <person name="Minx P."/>
            <person name="Mullikin J.C."/>
            <person name="Plumb R.W."/>
            <person name="Rogers J."/>
            <person name="Schein J.E."/>
            <person name="Sohrmann M."/>
            <person name="Spieth J."/>
            <person name="Stajich J.E."/>
            <person name="Wei C."/>
            <person name="Willey D."/>
            <person name="Wilson R.K."/>
            <person name="Durbin R."/>
            <person name="Waterston R.H."/>
        </authorList>
    </citation>
    <scope>NUCLEOTIDE SEQUENCE [LARGE SCALE GENOMIC DNA]</scope>
    <source>
        <strain evidence="2 3">AF16</strain>
    </source>
</reference>
<dbReference type="HOGENOM" id="CLU_3175881_0_0_1"/>